<keyword evidence="5" id="KW-0812">Transmembrane</keyword>
<comment type="caution">
    <text evidence="9">The sequence shown here is derived from an EMBL/GenBank/DDBJ whole genome shotgun (WGS) entry which is preliminary data.</text>
</comment>
<dbReference type="SUPFAM" id="SSF56954">
    <property type="entry name" value="Outer membrane efflux proteins (OEP)"/>
    <property type="match status" value="1"/>
</dbReference>
<dbReference type="InterPro" id="IPR003423">
    <property type="entry name" value="OMP_efflux"/>
</dbReference>
<feature type="coiled-coil region" evidence="8">
    <location>
        <begin position="425"/>
        <end position="452"/>
    </location>
</feature>
<keyword evidence="9" id="KW-0378">Hydrolase</keyword>
<dbReference type="Proteomes" id="UP000887043">
    <property type="component" value="Unassembled WGS sequence"/>
</dbReference>
<comment type="similarity">
    <text evidence="2">Belongs to the outer membrane factor (OMF) (TC 1.B.17) family.</text>
</comment>
<dbReference type="InterPro" id="IPR051906">
    <property type="entry name" value="TolC-like"/>
</dbReference>
<dbReference type="PANTHER" id="PTHR30026">
    <property type="entry name" value="OUTER MEMBRANE PROTEIN TOLC"/>
    <property type="match status" value="1"/>
</dbReference>
<evidence type="ECO:0000256" key="5">
    <source>
        <dbReference type="ARBA" id="ARBA00022692"/>
    </source>
</evidence>
<dbReference type="GO" id="GO:0009279">
    <property type="term" value="C:cell outer membrane"/>
    <property type="evidence" value="ECO:0007669"/>
    <property type="project" value="UniProtKB-SubCell"/>
</dbReference>
<evidence type="ECO:0000256" key="8">
    <source>
        <dbReference type="SAM" id="Coils"/>
    </source>
</evidence>
<evidence type="ECO:0000256" key="4">
    <source>
        <dbReference type="ARBA" id="ARBA00022452"/>
    </source>
</evidence>
<dbReference type="Gene3D" id="1.20.1600.10">
    <property type="entry name" value="Outer membrane efflux proteins (OEP)"/>
    <property type="match status" value="1"/>
</dbReference>
<keyword evidence="3" id="KW-0813">Transport</keyword>
<name>A0AA37MKW1_SEGBR</name>
<comment type="subcellular location">
    <subcellularLocation>
        <location evidence="1">Cell outer membrane</location>
    </subcellularLocation>
</comment>
<organism evidence="9 10">
    <name type="scientific">Segatella bryantii</name>
    <name type="common">Prevotella bryantii</name>
    <dbReference type="NCBI Taxonomy" id="77095"/>
    <lineage>
        <taxon>Bacteria</taxon>
        <taxon>Pseudomonadati</taxon>
        <taxon>Bacteroidota</taxon>
        <taxon>Bacteroidia</taxon>
        <taxon>Bacteroidales</taxon>
        <taxon>Prevotellaceae</taxon>
        <taxon>Segatella</taxon>
    </lineage>
</organism>
<protein>
    <submittedName>
        <fullName evidence="9">Alkaline protease</fullName>
    </submittedName>
</protein>
<keyword evidence="6" id="KW-0472">Membrane</keyword>
<dbReference type="PANTHER" id="PTHR30026:SF20">
    <property type="entry name" value="OUTER MEMBRANE PROTEIN TOLC"/>
    <property type="match status" value="1"/>
</dbReference>
<keyword evidence="4" id="KW-1134">Transmembrane beta strand</keyword>
<gene>
    <name evidence="9" type="ORF">PRRU23_08890</name>
</gene>
<dbReference type="GO" id="GO:0008233">
    <property type="term" value="F:peptidase activity"/>
    <property type="evidence" value="ECO:0007669"/>
    <property type="project" value="UniProtKB-KW"/>
</dbReference>
<evidence type="ECO:0000256" key="7">
    <source>
        <dbReference type="ARBA" id="ARBA00023237"/>
    </source>
</evidence>
<sequence length="499" mass="54999">MRKIFITIALLSSFEYVGAQNTLSLQYCRKLALDNNKQLQISKVAVDIAENVQKSAKTKYLPKVDALGGYELFSKEISLLNADQKSALSGLGSNIVSQMGNGLTSRVSELLGGLVQSGILPAQTAQQLGQQLGQDLNGAAENGNTIGNKVKDALRTDTRNIWAASIMLRQPIYMGGAIIAANNIAKIGKDMAINNMDNKQQNVLYAVDNAYWLTVSLKNKEKLALQYRELLGKLNNDVHKLIKEGLATKSDGLKVEVAVNEADMNITRLQDGVALAKMSLCQLCGIDLNEGIVLEDENKNFSESTETNIATTTDTSFQARPEVRLLQNMVDISEQNIKLTRALYLPHIALTGGYMVSNPNIFNGFEKKFSGVWNVGILVQIPVWNWFDSRYRIRTSKGMTQIALLELNDVKGKISLQVAQSRFKVNEATKKLNMARKNMEAAQENLRCANLGFKEGVMSVTDVMKAQTAWVKAQTEILDSDIDVKLSQITLNKALGLFK</sequence>
<dbReference type="GO" id="GO:0015562">
    <property type="term" value="F:efflux transmembrane transporter activity"/>
    <property type="evidence" value="ECO:0007669"/>
    <property type="project" value="InterPro"/>
</dbReference>
<keyword evidence="8" id="KW-0175">Coiled coil</keyword>
<evidence type="ECO:0000313" key="9">
    <source>
        <dbReference type="EMBL" id="GJG27189.1"/>
    </source>
</evidence>
<keyword evidence="7" id="KW-0998">Cell outer membrane</keyword>
<evidence type="ECO:0000256" key="2">
    <source>
        <dbReference type="ARBA" id="ARBA00007613"/>
    </source>
</evidence>
<evidence type="ECO:0000256" key="1">
    <source>
        <dbReference type="ARBA" id="ARBA00004442"/>
    </source>
</evidence>
<dbReference type="RefSeq" id="WP_006282391.1">
    <property type="nucleotide sequence ID" value="NZ_BPTR01000001.1"/>
</dbReference>
<dbReference type="AlphaFoldDB" id="A0AA37MKW1"/>
<reference evidence="9" key="1">
    <citation type="submission" date="2021-08" db="EMBL/GenBank/DDBJ databases">
        <title>Prevotella lacticifex sp. nov., isolated from rumen of cow.</title>
        <authorList>
            <person name="Shinkai T."/>
            <person name="Ikeyama N."/>
            <person name="Kumagai M."/>
            <person name="Ohmori H."/>
            <person name="Sakamoto M."/>
            <person name="Ohkuma M."/>
            <person name="Mitsumori M."/>
        </authorList>
    </citation>
    <scope>NUCLEOTIDE SEQUENCE</scope>
    <source>
        <strain evidence="9">DSM 11371</strain>
    </source>
</reference>
<accession>A0AA37MKW1</accession>
<evidence type="ECO:0000313" key="10">
    <source>
        <dbReference type="Proteomes" id="UP000887043"/>
    </source>
</evidence>
<dbReference type="GO" id="GO:0006508">
    <property type="term" value="P:proteolysis"/>
    <property type="evidence" value="ECO:0007669"/>
    <property type="project" value="UniProtKB-KW"/>
</dbReference>
<dbReference type="GO" id="GO:1990281">
    <property type="term" value="C:efflux pump complex"/>
    <property type="evidence" value="ECO:0007669"/>
    <property type="project" value="TreeGrafter"/>
</dbReference>
<proteinExistence type="inferred from homology"/>
<dbReference type="Pfam" id="PF02321">
    <property type="entry name" value="OEP"/>
    <property type="match status" value="1"/>
</dbReference>
<evidence type="ECO:0000256" key="3">
    <source>
        <dbReference type="ARBA" id="ARBA00022448"/>
    </source>
</evidence>
<dbReference type="EMBL" id="BPTR01000001">
    <property type="protein sequence ID" value="GJG27189.1"/>
    <property type="molecule type" value="Genomic_DNA"/>
</dbReference>
<evidence type="ECO:0000256" key="6">
    <source>
        <dbReference type="ARBA" id="ARBA00023136"/>
    </source>
</evidence>
<keyword evidence="9" id="KW-0645">Protease</keyword>
<dbReference type="GO" id="GO:0015288">
    <property type="term" value="F:porin activity"/>
    <property type="evidence" value="ECO:0007669"/>
    <property type="project" value="TreeGrafter"/>
</dbReference>